<dbReference type="GO" id="GO:0016740">
    <property type="term" value="F:transferase activity"/>
    <property type="evidence" value="ECO:0007669"/>
    <property type="project" value="UniProtKB-KW"/>
</dbReference>
<gene>
    <name evidence="3" type="ORF">DU44_04745</name>
    <name evidence="2" type="ORF">DU48_14815</name>
    <name evidence="4" type="ORF">DU65_19915</name>
</gene>
<evidence type="ECO:0000313" key="4">
    <source>
        <dbReference type="EMBL" id="KKH20821.1"/>
    </source>
</evidence>
<dbReference type="EMBL" id="JJQB01000120">
    <property type="protein sequence ID" value="KKH16919.1"/>
    <property type="molecule type" value="Genomic_DNA"/>
</dbReference>
<evidence type="ECO:0000313" key="3">
    <source>
        <dbReference type="EMBL" id="KKH18724.1"/>
    </source>
</evidence>
<dbReference type="CDD" id="cd03349">
    <property type="entry name" value="LbH_XAT"/>
    <property type="match status" value="1"/>
</dbReference>
<name>A0A0F8MXH1_METMZ</name>
<dbReference type="PANTHER" id="PTHR23416">
    <property type="entry name" value="SIALIC ACID SYNTHASE-RELATED"/>
    <property type="match status" value="1"/>
</dbReference>
<proteinExistence type="predicted"/>
<dbReference type="Proteomes" id="UP000034064">
    <property type="component" value="Unassembled WGS sequence"/>
</dbReference>
<dbReference type="Proteomes" id="UP000033987">
    <property type="component" value="Unassembled WGS sequence"/>
</dbReference>
<dbReference type="PATRIC" id="fig|2209.48.peg.998"/>
<protein>
    <submittedName>
        <fullName evidence="2">Acetyltransferase</fullName>
    </submittedName>
</protein>
<dbReference type="PROSITE" id="PS00101">
    <property type="entry name" value="HEXAPEP_TRANSFERASES"/>
    <property type="match status" value="1"/>
</dbReference>
<dbReference type="InterPro" id="IPR001451">
    <property type="entry name" value="Hexapep"/>
</dbReference>
<dbReference type="Proteomes" id="UP000034733">
    <property type="component" value="Unassembled WGS sequence"/>
</dbReference>
<evidence type="ECO:0000256" key="1">
    <source>
        <dbReference type="ARBA" id="ARBA00022679"/>
    </source>
</evidence>
<sequence>MKQIIRYICLFIYYSLATHLPVSYNYQPCTFGLPKKIRYALCRHLFRQCGENVNVEKGASFGSGRGIMIGNNSGLGINSIVEKATIGNNVMMGRDVIIMSNSHKYEDCNVPMIFQGIKPVKEVIIGDDVWIGHRVIILPGVKIGKGSIIGAGAVVTKDVPDYAIVGGVPAKIIRYRNK</sequence>
<evidence type="ECO:0000313" key="5">
    <source>
        <dbReference type="Proteomes" id="UP000033987"/>
    </source>
</evidence>
<dbReference type="InterPro" id="IPR051159">
    <property type="entry name" value="Hexapeptide_acetyltransf"/>
</dbReference>
<evidence type="ECO:0000313" key="7">
    <source>
        <dbReference type="Proteomes" id="UP000034733"/>
    </source>
</evidence>
<dbReference type="InterPro" id="IPR018357">
    <property type="entry name" value="Hexapep_transf_CS"/>
</dbReference>
<dbReference type="SUPFAM" id="SSF51161">
    <property type="entry name" value="Trimeric LpxA-like enzymes"/>
    <property type="match status" value="1"/>
</dbReference>
<dbReference type="AlphaFoldDB" id="A0A0F8MXH1"/>
<comment type="caution">
    <text evidence="2">The sequence shown here is derived from an EMBL/GenBank/DDBJ whole genome shotgun (WGS) entry which is preliminary data.</text>
</comment>
<reference evidence="5 6" key="1">
    <citation type="journal article" date="2015" name="ISME J.">
        <title>Genomic and phenotypic differentiation among Methanosarcina mazei populations from Columbia River sediment.</title>
        <authorList>
            <person name="Youngblut N.D."/>
            <person name="Wirth J.S."/>
            <person name="Henriksen J.R."/>
            <person name="Smith M."/>
            <person name="Simon H."/>
            <person name="Metcalf W.W."/>
            <person name="Whitaker R.J."/>
        </authorList>
    </citation>
    <scope>NUCLEOTIDE SEQUENCE [LARGE SCALE GENOMIC DNA]</scope>
    <source>
        <strain evidence="3 6">1.F.A.1A.3</strain>
        <strain evidence="2 7">1.F.A.1B.3</strain>
        <strain evidence="4 5">1.F.A.1B.4</strain>
    </source>
</reference>
<dbReference type="EMBL" id="JJQA01000036">
    <property type="protein sequence ID" value="KKH18724.1"/>
    <property type="molecule type" value="Genomic_DNA"/>
</dbReference>
<dbReference type="EMBL" id="JJQC01000092">
    <property type="protein sequence ID" value="KKH20821.1"/>
    <property type="molecule type" value="Genomic_DNA"/>
</dbReference>
<accession>A0A0F8MXH1</accession>
<dbReference type="InterPro" id="IPR011004">
    <property type="entry name" value="Trimer_LpxA-like_sf"/>
</dbReference>
<dbReference type="PANTHER" id="PTHR23416:SF78">
    <property type="entry name" value="LIPOPOLYSACCHARIDE BIOSYNTHESIS O-ACETYL TRANSFERASE WBBJ-RELATED"/>
    <property type="match status" value="1"/>
</dbReference>
<keyword evidence="1 2" id="KW-0808">Transferase</keyword>
<organism evidence="2 7">
    <name type="scientific">Methanosarcina mazei</name>
    <name type="common">Methanosarcina frisia</name>
    <dbReference type="NCBI Taxonomy" id="2209"/>
    <lineage>
        <taxon>Archaea</taxon>
        <taxon>Methanobacteriati</taxon>
        <taxon>Methanobacteriota</taxon>
        <taxon>Stenosarchaea group</taxon>
        <taxon>Methanomicrobia</taxon>
        <taxon>Methanosarcinales</taxon>
        <taxon>Methanosarcinaceae</taxon>
        <taxon>Methanosarcina</taxon>
    </lineage>
</organism>
<evidence type="ECO:0000313" key="6">
    <source>
        <dbReference type="Proteomes" id="UP000034064"/>
    </source>
</evidence>
<dbReference type="RefSeq" id="WP_048044772.1">
    <property type="nucleotide sequence ID" value="NZ_JJQA01000036.1"/>
</dbReference>
<dbReference type="Pfam" id="PF00132">
    <property type="entry name" value="Hexapep"/>
    <property type="match status" value="1"/>
</dbReference>
<evidence type="ECO:0000313" key="2">
    <source>
        <dbReference type="EMBL" id="KKH16919.1"/>
    </source>
</evidence>
<dbReference type="Gene3D" id="2.160.10.10">
    <property type="entry name" value="Hexapeptide repeat proteins"/>
    <property type="match status" value="1"/>
</dbReference>